<comment type="similarity">
    <text evidence="1">Belongs to the adenylyl cyclase class-3 family.</text>
</comment>
<dbReference type="Proteomes" id="UP001500390">
    <property type="component" value="Unassembled WGS sequence"/>
</dbReference>
<accession>A0ABP8JYE6</accession>
<dbReference type="Pfam" id="PF00211">
    <property type="entry name" value="Guanylate_cyc"/>
    <property type="match status" value="1"/>
</dbReference>
<dbReference type="InterPro" id="IPR032026">
    <property type="entry name" value="Ad_Cy_reg"/>
</dbReference>
<evidence type="ECO:0000256" key="1">
    <source>
        <dbReference type="ARBA" id="ARBA00005381"/>
    </source>
</evidence>
<name>A0ABP8JYE6_9MICO</name>
<feature type="domain" description="Guanylate cyclase" evidence="3">
    <location>
        <begin position="192"/>
        <end position="301"/>
    </location>
</feature>
<dbReference type="CDD" id="cd07302">
    <property type="entry name" value="CHD"/>
    <property type="match status" value="1"/>
</dbReference>
<dbReference type="InterPro" id="IPR050697">
    <property type="entry name" value="Adenylyl/Guanylyl_Cyclase_3/4"/>
</dbReference>
<dbReference type="Gene3D" id="3.30.70.1230">
    <property type="entry name" value="Nucleotide cyclase"/>
    <property type="match status" value="1"/>
</dbReference>
<organism evidence="4 5">
    <name type="scientific">Ornithinibacter aureus</name>
    <dbReference type="NCBI Taxonomy" id="622664"/>
    <lineage>
        <taxon>Bacteria</taxon>
        <taxon>Bacillati</taxon>
        <taxon>Actinomycetota</taxon>
        <taxon>Actinomycetes</taxon>
        <taxon>Micrococcales</taxon>
        <taxon>Intrasporangiaceae</taxon>
        <taxon>Ornithinibacter</taxon>
    </lineage>
</organism>
<dbReference type="EMBL" id="BAABFX010000029">
    <property type="protein sequence ID" value="GAA4398042.1"/>
    <property type="molecule type" value="Genomic_DNA"/>
</dbReference>
<proteinExistence type="inferred from homology"/>
<dbReference type="SUPFAM" id="SSF55073">
    <property type="entry name" value="Nucleotide cyclase"/>
    <property type="match status" value="1"/>
</dbReference>
<evidence type="ECO:0000313" key="4">
    <source>
        <dbReference type="EMBL" id="GAA4398042.1"/>
    </source>
</evidence>
<sequence length="376" mass="40658">MTTEEVSGAGDHPLVEELPGQIERRLLGRPASMGRREVSEGAGVEPVVARRFWHAMGFQNVDDEDAMFTEADLEALKRVARLIGEGAVSEELALGMTRAFARTSDRLAVWQTQLVAESLTSPFSEELEGKDSRSVPEPRIAADAAELLASICDDIEPLLVYVWRRHLTNAIARMIADADPAVHADPSAPIRVVGFADLVSFTSFVRRMSERQLARLVQRFELLASDVVTEHGGRVIKTVGDEVLFVHTDAAAASAIALDLVDAMAEDELLPPVRVGLAHGRVVSRLGDVFGLTVNKASRITAVTPSGHVFVDEDMAKVLRSVSGFSATERRRRMLRGIGVVTLHELQRAPGGRGPALLDDGARLRSSHDQGAARGG</sequence>
<comment type="caution">
    <text evidence="4">The sequence shown here is derived from an EMBL/GenBank/DDBJ whole genome shotgun (WGS) entry which is preliminary data.</text>
</comment>
<dbReference type="PANTHER" id="PTHR43081:SF1">
    <property type="entry name" value="ADENYLATE CYCLASE, TERMINAL-DIFFERENTIATION SPECIFIC"/>
    <property type="match status" value="1"/>
</dbReference>
<dbReference type="InterPro" id="IPR001054">
    <property type="entry name" value="A/G_cyclase"/>
</dbReference>
<dbReference type="PANTHER" id="PTHR43081">
    <property type="entry name" value="ADENYLATE CYCLASE, TERMINAL-DIFFERENTIATION SPECIFIC-RELATED"/>
    <property type="match status" value="1"/>
</dbReference>
<evidence type="ECO:0000256" key="2">
    <source>
        <dbReference type="SAM" id="MobiDB-lite"/>
    </source>
</evidence>
<gene>
    <name evidence="4" type="ORF">GCM10023153_22550</name>
</gene>
<evidence type="ECO:0000313" key="5">
    <source>
        <dbReference type="Proteomes" id="UP001500390"/>
    </source>
</evidence>
<dbReference type="InterPro" id="IPR029787">
    <property type="entry name" value="Nucleotide_cyclase"/>
</dbReference>
<dbReference type="RefSeq" id="WP_159903792.1">
    <property type="nucleotide sequence ID" value="NZ_BAABFX010000029.1"/>
</dbReference>
<keyword evidence="5" id="KW-1185">Reference proteome</keyword>
<dbReference type="SMART" id="SM00044">
    <property type="entry name" value="CYCc"/>
    <property type="match status" value="1"/>
</dbReference>
<protein>
    <submittedName>
        <fullName evidence="4">Adenylate/guanylate cyclase domain-containing protein</fullName>
    </submittedName>
</protein>
<reference evidence="5" key="1">
    <citation type="journal article" date="2019" name="Int. J. Syst. Evol. Microbiol.">
        <title>The Global Catalogue of Microorganisms (GCM) 10K type strain sequencing project: providing services to taxonomists for standard genome sequencing and annotation.</title>
        <authorList>
            <consortium name="The Broad Institute Genomics Platform"/>
            <consortium name="The Broad Institute Genome Sequencing Center for Infectious Disease"/>
            <person name="Wu L."/>
            <person name="Ma J."/>
        </authorList>
    </citation>
    <scope>NUCLEOTIDE SEQUENCE [LARGE SCALE GENOMIC DNA]</scope>
    <source>
        <strain evidence="5">JCM 17738</strain>
    </source>
</reference>
<dbReference type="PROSITE" id="PS50125">
    <property type="entry name" value="GUANYLATE_CYCLASE_2"/>
    <property type="match status" value="1"/>
</dbReference>
<dbReference type="Pfam" id="PF16701">
    <property type="entry name" value="Ad_Cy_reg"/>
    <property type="match status" value="1"/>
</dbReference>
<evidence type="ECO:0000259" key="3">
    <source>
        <dbReference type="PROSITE" id="PS50125"/>
    </source>
</evidence>
<feature type="region of interest" description="Disordered" evidence="2">
    <location>
        <begin position="352"/>
        <end position="376"/>
    </location>
</feature>